<evidence type="ECO:0000313" key="2">
    <source>
        <dbReference type="EMBL" id="PMD31732.1"/>
    </source>
</evidence>
<protein>
    <submittedName>
        <fullName evidence="2">Uncharacterized protein</fullName>
    </submittedName>
</protein>
<dbReference type="Gene3D" id="3.40.50.1820">
    <property type="entry name" value="alpha/beta hydrolase"/>
    <property type="match status" value="2"/>
</dbReference>
<keyword evidence="1" id="KW-0812">Transmembrane</keyword>
<dbReference type="Proteomes" id="UP000235786">
    <property type="component" value="Unassembled WGS sequence"/>
</dbReference>
<dbReference type="InterPro" id="IPR029058">
    <property type="entry name" value="AB_hydrolase_fold"/>
</dbReference>
<evidence type="ECO:0000256" key="1">
    <source>
        <dbReference type="SAM" id="Phobius"/>
    </source>
</evidence>
<dbReference type="SUPFAM" id="SSF53474">
    <property type="entry name" value="alpha/beta-Hydrolases"/>
    <property type="match status" value="1"/>
</dbReference>
<sequence>MSTAEYGEFVFGPVIDDNFVPALPSTLLSQGKFAHDLKVMTAYNTNDGFIFSSPLLQNSSDFQTYLSSFLSAFNKSIISEITTLYPPTTNLTGTSDEGAPVNATVAETLQGYLVDFAMWENPNGKGLPRFSVYGEEAMMLNINITGLGSLMKDKADNERCSWWQQILSDHRNCIHTGFPNFSRSSRTSYRSSTLSIEMGAHGYKVSFGICAAVIVVGLFANCYTWYLTRDVEWDVRRIRRERIKAEKTGRLFVEDDIKVFHERECFSKTLKKGKDDVEVV</sequence>
<evidence type="ECO:0000313" key="3">
    <source>
        <dbReference type="Proteomes" id="UP000235786"/>
    </source>
</evidence>
<keyword evidence="1" id="KW-0472">Membrane</keyword>
<dbReference type="AlphaFoldDB" id="A0A2J6QZP8"/>
<dbReference type="STRING" id="1149755.A0A2J6QZP8"/>
<dbReference type="EMBL" id="KZ613961">
    <property type="protein sequence ID" value="PMD31732.1"/>
    <property type="molecule type" value="Genomic_DNA"/>
</dbReference>
<proteinExistence type="predicted"/>
<keyword evidence="1" id="KW-1133">Transmembrane helix</keyword>
<reference evidence="2 3" key="1">
    <citation type="submission" date="2016-04" db="EMBL/GenBank/DDBJ databases">
        <title>A degradative enzymes factory behind the ericoid mycorrhizal symbiosis.</title>
        <authorList>
            <consortium name="DOE Joint Genome Institute"/>
            <person name="Martino E."/>
            <person name="Morin E."/>
            <person name="Grelet G."/>
            <person name="Kuo A."/>
            <person name="Kohler A."/>
            <person name="Daghino S."/>
            <person name="Barry K."/>
            <person name="Choi C."/>
            <person name="Cichocki N."/>
            <person name="Clum A."/>
            <person name="Copeland A."/>
            <person name="Hainaut M."/>
            <person name="Haridas S."/>
            <person name="Labutti K."/>
            <person name="Lindquist E."/>
            <person name="Lipzen A."/>
            <person name="Khouja H.-R."/>
            <person name="Murat C."/>
            <person name="Ohm R."/>
            <person name="Olson A."/>
            <person name="Spatafora J."/>
            <person name="Veneault-Fourrey C."/>
            <person name="Henrissat B."/>
            <person name="Grigoriev I."/>
            <person name="Martin F."/>
            <person name="Perotto S."/>
        </authorList>
    </citation>
    <scope>NUCLEOTIDE SEQUENCE [LARGE SCALE GENOMIC DNA]</scope>
    <source>
        <strain evidence="2 3">F</strain>
    </source>
</reference>
<organism evidence="2 3">
    <name type="scientific">Hyaloscypha variabilis (strain UAMH 11265 / GT02V1 / F)</name>
    <name type="common">Meliniomyces variabilis</name>
    <dbReference type="NCBI Taxonomy" id="1149755"/>
    <lineage>
        <taxon>Eukaryota</taxon>
        <taxon>Fungi</taxon>
        <taxon>Dikarya</taxon>
        <taxon>Ascomycota</taxon>
        <taxon>Pezizomycotina</taxon>
        <taxon>Leotiomycetes</taxon>
        <taxon>Helotiales</taxon>
        <taxon>Hyaloscyphaceae</taxon>
        <taxon>Hyaloscypha</taxon>
        <taxon>Hyaloscypha variabilis</taxon>
    </lineage>
</organism>
<accession>A0A2J6QZP8</accession>
<keyword evidence="3" id="KW-1185">Reference proteome</keyword>
<name>A0A2J6QZP8_HYAVF</name>
<gene>
    <name evidence="2" type="ORF">L207DRAFT_591163</name>
</gene>
<feature type="transmembrane region" description="Helical" evidence="1">
    <location>
        <begin position="205"/>
        <end position="227"/>
    </location>
</feature>